<proteinExistence type="predicted"/>
<dbReference type="CDD" id="cd00093">
    <property type="entry name" value="HTH_XRE"/>
    <property type="match status" value="1"/>
</dbReference>
<accession>A0A6H1ZCZ8</accession>
<dbReference type="AlphaFoldDB" id="A0A6H1ZCZ8"/>
<evidence type="ECO:0000259" key="1">
    <source>
        <dbReference type="PROSITE" id="PS50943"/>
    </source>
</evidence>
<name>A0A6H1ZCZ8_9ZZZZ</name>
<dbReference type="InterPro" id="IPR010982">
    <property type="entry name" value="Lambda_DNA-bd_dom_sf"/>
</dbReference>
<dbReference type="EMBL" id="MT144705">
    <property type="protein sequence ID" value="QJH97880.1"/>
    <property type="molecule type" value="Genomic_DNA"/>
</dbReference>
<dbReference type="PROSITE" id="PS50943">
    <property type="entry name" value="HTH_CROC1"/>
    <property type="match status" value="1"/>
</dbReference>
<dbReference type="GO" id="GO:0003677">
    <property type="term" value="F:DNA binding"/>
    <property type="evidence" value="ECO:0007669"/>
    <property type="project" value="InterPro"/>
</dbReference>
<dbReference type="InterPro" id="IPR001387">
    <property type="entry name" value="Cro/C1-type_HTH"/>
</dbReference>
<protein>
    <recommendedName>
        <fullName evidence="1">HTH cro/C1-type domain-containing protein</fullName>
    </recommendedName>
</protein>
<organism evidence="2">
    <name type="scientific">viral metagenome</name>
    <dbReference type="NCBI Taxonomy" id="1070528"/>
    <lineage>
        <taxon>unclassified sequences</taxon>
        <taxon>metagenomes</taxon>
        <taxon>organismal metagenomes</taxon>
    </lineage>
</organism>
<evidence type="ECO:0000313" key="3">
    <source>
        <dbReference type="EMBL" id="QJH97880.1"/>
    </source>
</evidence>
<reference evidence="2" key="1">
    <citation type="submission" date="2020-03" db="EMBL/GenBank/DDBJ databases">
        <title>The deep terrestrial virosphere.</title>
        <authorList>
            <person name="Holmfeldt K."/>
            <person name="Nilsson E."/>
            <person name="Simone D."/>
            <person name="Lopez-Fernandez M."/>
            <person name="Wu X."/>
            <person name="de Brujin I."/>
            <person name="Lundin D."/>
            <person name="Andersson A."/>
            <person name="Bertilsson S."/>
            <person name="Dopson M."/>
        </authorList>
    </citation>
    <scope>NUCLEOTIDE SEQUENCE</scope>
    <source>
        <strain evidence="2">TM448A00237</strain>
        <strain evidence="3">TM448B01100</strain>
    </source>
</reference>
<feature type="domain" description="HTH cro/C1-type" evidence="1">
    <location>
        <begin position="27"/>
        <end position="65"/>
    </location>
</feature>
<gene>
    <name evidence="2" type="ORF">TM448A00237_0030</name>
    <name evidence="3" type="ORF">TM448B01100_0026</name>
</gene>
<dbReference type="Gene3D" id="1.10.260.40">
    <property type="entry name" value="lambda repressor-like DNA-binding domains"/>
    <property type="match status" value="1"/>
</dbReference>
<dbReference type="SUPFAM" id="SSF47413">
    <property type="entry name" value="lambda repressor-like DNA-binding domains"/>
    <property type="match status" value="1"/>
</dbReference>
<sequence length="78" mass="9052">MAGIRVNRQILDKAIILSDYNIMTICKKAGVSTQMLHYYRTGKYYPNVLIAVKLCKILDLKVDEVWNDEFDIAEEKKV</sequence>
<dbReference type="EMBL" id="MT143990">
    <property type="protein sequence ID" value="QJA45424.1"/>
    <property type="molecule type" value="Genomic_DNA"/>
</dbReference>
<evidence type="ECO:0000313" key="2">
    <source>
        <dbReference type="EMBL" id="QJA45424.1"/>
    </source>
</evidence>